<organism evidence="1 2">
    <name type="scientific">Actinomadura macrotermitis</name>
    <dbReference type="NCBI Taxonomy" id="2585200"/>
    <lineage>
        <taxon>Bacteria</taxon>
        <taxon>Bacillati</taxon>
        <taxon>Actinomycetota</taxon>
        <taxon>Actinomycetes</taxon>
        <taxon>Streptosporangiales</taxon>
        <taxon>Thermomonosporaceae</taxon>
        <taxon>Actinomadura</taxon>
    </lineage>
</organism>
<reference evidence="1 2" key="1">
    <citation type="submission" date="2019-10" db="EMBL/GenBank/DDBJ databases">
        <title>Actinomadura rubteroloni sp. nov. and Actinomadura macrotermitis sp. nov., isolated from the gut of fungus growing-termite Macrotermes natalensis.</title>
        <authorList>
            <person name="Benndorf R."/>
            <person name="Martin K."/>
            <person name="Kuefner M."/>
            <person name="De Beer W."/>
            <person name="Kaster A.-K."/>
            <person name="Vollmers J."/>
            <person name="Poulsen M."/>
            <person name="Beemelmanns C."/>
        </authorList>
    </citation>
    <scope>NUCLEOTIDE SEQUENCE [LARGE SCALE GENOMIC DNA]</scope>
    <source>
        <strain evidence="1 2">RB68</strain>
    </source>
</reference>
<comment type="caution">
    <text evidence="1">The sequence shown here is derived from an EMBL/GenBank/DDBJ whole genome shotgun (WGS) entry which is preliminary data.</text>
</comment>
<name>A0A7K0C7L1_9ACTN</name>
<dbReference type="RefSeq" id="WP_153541332.1">
    <property type="nucleotide sequence ID" value="NZ_WEGH01000006.1"/>
</dbReference>
<evidence type="ECO:0000313" key="2">
    <source>
        <dbReference type="Proteomes" id="UP000487268"/>
    </source>
</evidence>
<keyword evidence="2" id="KW-1185">Reference proteome</keyword>
<dbReference type="EMBL" id="WEGH01000006">
    <property type="protein sequence ID" value="MQY09423.1"/>
    <property type="molecule type" value="Genomic_DNA"/>
</dbReference>
<evidence type="ECO:0000313" key="1">
    <source>
        <dbReference type="EMBL" id="MQY09423.1"/>
    </source>
</evidence>
<sequence length="213" mass="22515">MTDQATLATTRKALHAVAELVMAGPQHRDNGSIRLTVTPGGFATVAAPELRVEDGELVGDGRVPLNGTTCRELAAAFQVDPGAPKDLYKEGSGAGLDDRLEVDSGAARHLAECLAIGQAALTGFAPASEPVLWPEHFDLGITVDEVNYGVSLGDGYLNEPYAYAGPWKARSGEFWNAPFGAVRPIRELADATAVQGFFQEARERAGSDPVQKP</sequence>
<accession>A0A7K0C7L1</accession>
<protein>
    <submittedName>
        <fullName evidence="1">Uncharacterized protein</fullName>
    </submittedName>
</protein>
<dbReference type="AlphaFoldDB" id="A0A7K0C7L1"/>
<gene>
    <name evidence="1" type="ORF">ACRB68_75490</name>
</gene>
<dbReference type="Proteomes" id="UP000487268">
    <property type="component" value="Unassembled WGS sequence"/>
</dbReference>
<dbReference type="OrthoDB" id="3211725at2"/>
<proteinExistence type="predicted"/>